<gene>
    <name evidence="2" type="ORF">DFR69_105275</name>
</gene>
<accession>A0A317NIQ1</accession>
<evidence type="ECO:0000313" key="2">
    <source>
        <dbReference type="EMBL" id="PWV75201.1"/>
    </source>
</evidence>
<dbReference type="RefSeq" id="WP_244198307.1">
    <property type="nucleotide sequence ID" value="NZ_QGTL01000005.1"/>
</dbReference>
<evidence type="ECO:0000313" key="3">
    <source>
        <dbReference type="Proteomes" id="UP000246410"/>
    </source>
</evidence>
<dbReference type="Pfam" id="PF09995">
    <property type="entry name" value="MPAB_Lcp_cat"/>
    <property type="match status" value="1"/>
</dbReference>
<comment type="caution">
    <text evidence="2">The sequence shown here is derived from an EMBL/GenBank/DDBJ whole genome shotgun (WGS) entry which is preliminary data.</text>
</comment>
<keyword evidence="3" id="KW-1185">Reference proteome</keyword>
<dbReference type="PANTHER" id="PTHR36151:SF3">
    <property type="entry name" value="ER-BOUND OXYGENASE MPAB_MPAB'_RUBBER OXYGENASE CATALYTIC DOMAIN-CONTAINING PROTEIN"/>
    <property type="match status" value="1"/>
</dbReference>
<organism evidence="2 3">
    <name type="scientific">Nocardia neocaledoniensis</name>
    <dbReference type="NCBI Taxonomy" id="236511"/>
    <lineage>
        <taxon>Bacteria</taxon>
        <taxon>Bacillati</taxon>
        <taxon>Actinomycetota</taxon>
        <taxon>Actinomycetes</taxon>
        <taxon>Mycobacteriales</taxon>
        <taxon>Nocardiaceae</taxon>
        <taxon>Nocardia</taxon>
    </lineage>
</organism>
<feature type="domain" description="ER-bound oxygenase mpaB/mpaB'/Rubber oxygenase catalytic" evidence="1">
    <location>
        <begin position="18"/>
        <end position="233"/>
    </location>
</feature>
<dbReference type="PANTHER" id="PTHR36151">
    <property type="entry name" value="BLR2777 PROTEIN"/>
    <property type="match status" value="1"/>
</dbReference>
<evidence type="ECO:0000259" key="1">
    <source>
        <dbReference type="Pfam" id="PF09995"/>
    </source>
</evidence>
<reference evidence="2 3" key="1">
    <citation type="submission" date="2018-05" db="EMBL/GenBank/DDBJ databases">
        <title>Genomic Encyclopedia of Type Strains, Phase IV (KMG-IV): sequencing the most valuable type-strain genomes for metagenomic binning, comparative biology and taxonomic classification.</title>
        <authorList>
            <person name="Goeker M."/>
        </authorList>
    </citation>
    <scope>NUCLEOTIDE SEQUENCE [LARGE SCALE GENOMIC DNA]</scope>
    <source>
        <strain evidence="2 3">DSM 44717</strain>
    </source>
</reference>
<dbReference type="EMBL" id="QGTL01000005">
    <property type="protein sequence ID" value="PWV75201.1"/>
    <property type="molecule type" value="Genomic_DNA"/>
</dbReference>
<dbReference type="AlphaFoldDB" id="A0A317NIQ1"/>
<dbReference type="Proteomes" id="UP000246410">
    <property type="component" value="Unassembled WGS sequence"/>
</dbReference>
<name>A0A317NIQ1_9NOCA</name>
<proteinExistence type="predicted"/>
<dbReference type="GO" id="GO:0016491">
    <property type="term" value="F:oxidoreductase activity"/>
    <property type="evidence" value="ECO:0007669"/>
    <property type="project" value="InterPro"/>
</dbReference>
<sequence>MTLPDLSIERPAAGALLRRHLGDRRFLLTLPRAVGLQVLHPAIAPALAEHTTTRLWEHKKRAVLQMIHLACAAHDTAAAIRFAHEHVKGTDDRGARYHALHPDTFLFQHATYVDALMTAADLFGPTLTTETRAELYAQCCRWYRSYGISDRGLPTTWPEFTEYFTDACAAMLRMTPAAAALGPQVLRPDAWVVRHLPSAAVRAMQHPRAVELYGLSPRPADAAALRTVAALTRLGVATAPRLRSVSQARH</sequence>
<protein>
    <submittedName>
        <fullName evidence="2">Uncharacterized protein (DUF2236 family)</fullName>
    </submittedName>
</protein>
<dbReference type="InterPro" id="IPR018713">
    <property type="entry name" value="MPAB/Lcp_cat_dom"/>
</dbReference>